<dbReference type="Proteomes" id="UP001201262">
    <property type="component" value="Unassembled WGS sequence"/>
</dbReference>
<feature type="region of interest" description="Disordered" evidence="1">
    <location>
        <begin position="214"/>
        <end position="235"/>
    </location>
</feature>
<keyword evidence="3" id="KW-1185">Reference proteome</keyword>
<sequence length="684" mass="76768">MSLPRTIKDYFKRPTFVHNSRPASKQNIPPAPNEPSSSPLSDPPSDLPSQLLSSQPLPQSSLDPRRNEAALDSTSRANRQTSGQANLASDAAFQPSSSFGGSFPSSQRIIKNGKEIVVDSDAESADSVSSLESVSDLLNQFLDSSSSSNYKRDREPSAYDSTTSTRFRISKFKDSHKRPTLNINRKKYKFTMESLVTRSVDDSEAEAGVAKAKAQLENHENDVSNSSETRPDASGLREDVLASAFAAEREETDIQRLLNAVRRTEAFELEKSWSFFQGNSNPEIPEFPRNSILPSSSEAFLREPGSRDRAFHSGILDFALSRGLLPDEVLLWILQSVPVEPRDDLRYAYCRSLKQVGRERVESLVQPEDIESVFQWLGGGPTAVNISKPILPEYSQDHGYSNRDWKYLLSVLELLRDITCDLNDETRRHTLCLLFRLALDTSLNTNSIISSTLETAIDGVLQSISLESFDHLMRPVAESTFQTVRDITLQSQLLKRILPTNPRISLFRARLAVSFLLDDITVLKESSTDILNIKRIIHYLQHARFESKLLRVQTANNYDYSELNATTSLLNIAIDIGRMSADFSSKEAESQFNADVDALAEGVKRIFSAIKDSGASHLKRTEAKQSLEALYYRIVFSVRSKSRLKSYFLANGERETRNVQNNVRDYVTRPSETNANDTKIQNNE</sequence>
<comment type="caution">
    <text evidence="2">The sequence shown here is derived from an EMBL/GenBank/DDBJ whole genome shotgun (WGS) entry which is preliminary data.</text>
</comment>
<gene>
    <name evidence="2" type="ORF">BGW36DRAFT_298805</name>
</gene>
<evidence type="ECO:0000256" key="1">
    <source>
        <dbReference type="SAM" id="MobiDB-lite"/>
    </source>
</evidence>
<reference evidence="2" key="1">
    <citation type="submission" date="2021-12" db="EMBL/GenBank/DDBJ databases">
        <title>Convergent genome expansion in fungi linked to evolution of root-endophyte symbiosis.</title>
        <authorList>
            <consortium name="DOE Joint Genome Institute"/>
            <person name="Ke Y.-H."/>
            <person name="Bonito G."/>
            <person name="Liao H.-L."/>
            <person name="Looney B."/>
            <person name="Rojas-Flechas A."/>
            <person name="Nash J."/>
            <person name="Hameed K."/>
            <person name="Schadt C."/>
            <person name="Martin F."/>
            <person name="Crous P.W."/>
            <person name="Miettinen O."/>
            <person name="Magnuson J.K."/>
            <person name="Labbe J."/>
            <person name="Jacobson D."/>
            <person name="Doktycz M.J."/>
            <person name="Veneault-Fourrey C."/>
            <person name="Kuo A."/>
            <person name="Mondo S."/>
            <person name="Calhoun S."/>
            <person name="Riley R."/>
            <person name="Ohm R."/>
            <person name="LaButti K."/>
            <person name="Andreopoulos B."/>
            <person name="Pangilinan J."/>
            <person name="Nolan M."/>
            <person name="Tritt A."/>
            <person name="Clum A."/>
            <person name="Lipzen A."/>
            <person name="Daum C."/>
            <person name="Barry K."/>
            <person name="Grigoriev I.V."/>
            <person name="Vilgalys R."/>
        </authorList>
    </citation>
    <scope>NUCLEOTIDE SEQUENCE</scope>
    <source>
        <strain evidence="2">PMI_201</strain>
    </source>
</reference>
<evidence type="ECO:0000313" key="2">
    <source>
        <dbReference type="EMBL" id="KAH8695038.1"/>
    </source>
</evidence>
<organism evidence="2 3">
    <name type="scientific">Talaromyces proteolyticus</name>
    <dbReference type="NCBI Taxonomy" id="1131652"/>
    <lineage>
        <taxon>Eukaryota</taxon>
        <taxon>Fungi</taxon>
        <taxon>Dikarya</taxon>
        <taxon>Ascomycota</taxon>
        <taxon>Pezizomycotina</taxon>
        <taxon>Eurotiomycetes</taxon>
        <taxon>Eurotiomycetidae</taxon>
        <taxon>Eurotiales</taxon>
        <taxon>Trichocomaceae</taxon>
        <taxon>Talaromyces</taxon>
        <taxon>Talaromyces sect. Bacilispori</taxon>
    </lineage>
</organism>
<feature type="region of interest" description="Disordered" evidence="1">
    <location>
        <begin position="1"/>
        <end position="106"/>
    </location>
</feature>
<protein>
    <submittedName>
        <fullName evidence="2">Uncharacterized protein</fullName>
    </submittedName>
</protein>
<accession>A0AAD4PYD0</accession>
<proteinExistence type="predicted"/>
<dbReference type="EMBL" id="JAJTJA010000008">
    <property type="protein sequence ID" value="KAH8695038.1"/>
    <property type="molecule type" value="Genomic_DNA"/>
</dbReference>
<name>A0AAD4PYD0_9EURO</name>
<dbReference type="GeneID" id="70241756"/>
<dbReference type="RefSeq" id="XP_046070180.1">
    <property type="nucleotide sequence ID" value="XM_046211469.1"/>
</dbReference>
<feature type="compositionally biased region" description="Basic and acidic residues" evidence="1">
    <location>
        <begin position="1"/>
        <end position="12"/>
    </location>
</feature>
<feature type="compositionally biased region" description="Low complexity" evidence="1">
    <location>
        <begin position="94"/>
        <end position="106"/>
    </location>
</feature>
<feature type="compositionally biased region" description="Polar residues" evidence="1">
    <location>
        <begin position="72"/>
        <end position="87"/>
    </location>
</feature>
<feature type="compositionally biased region" description="Polar residues" evidence="1">
    <location>
        <begin position="17"/>
        <end position="27"/>
    </location>
</feature>
<feature type="compositionally biased region" description="Low complexity" evidence="1">
    <location>
        <begin position="47"/>
        <end position="62"/>
    </location>
</feature>
<evidence type="ECO:0000313" key="3">
    <source>
        <dbReference type="Proteomes" id="UP001201262"/>
    </source>
</evidence>
<dbReference type="AlphaFoldDB" id="A0AAD4PYD0"/>